<evidence type="ECO:0000256" key="5">
    <source>
        <dbReference type="ARBA" id="ARBA00023004"/>
    </source>
</evidence>
<keyword evidence="2 6" id="KW-0349">Heme</keyword>
<accession>A0A5C4XZ17</accession>
<dbReference type="PROSITE" id="PS51007">
    <property type="entry name" value="CYTC"/>
    <property type="match status" value="1"/>
</dbReference>
<comment type="caution">
    <text evidence="10">The sequence shown here is derived from an EMBL/GenBank/DDBJ whole genome shotgun (WGS) entry which is preliminary data.</text>
</comment>
<evidence type="ECO:0000256" key="7">
    <source>
        <dbReference type="SAM" id="Phobius"/>
    </source>
</evidence>
<evidence type="ECO:0000313" key="11">
    <source>
        <dbReference type="Proteomes" id="UP000313988"/>
    </source>
</evidence>
<reference evidence="10 11" key="1">
    <citation type="submission" date="2019-06" db="EMBL/GenBank/DDBJ databases">
        <title>Genome sequence of Deinococcus radiopugnans ATCC 19172.</title>
        <authorList>
            <person name="Maclea K.S."/>
            <person name="Maynard C.R."/>
        </authorList>
    </citation>
    <scope>NUCLEOTIDE SEQUENCE [LARGE SCALE GENOMIC DNA]</scope>
    <source>
        <strain evidence="10 11">ATCC 19172</strain>
    </source>
</reference>
<gene>
    <name evidence="10" type="ORF">FHR04_16795</name>
    <name evidence="9" type="ORF">HNQ04_003409</name>
</gene>
<evidence type="ECO:0000256" key="3">
    <source>
        <dbReference type="ARBA" id="ARBA00022723"/>
    </source>
</evidence>
<dbReference type="RefSeq" id="WP_139404401.1">
    <property type="nucleotide sequence ID" value="NZ_JACHEW010000024.1"/>
</dbReference>
<reference evidence="9 12" key="2">
    <citation type="submission" date="2020-08" db="EMBL/GenBank/DDBJ databases">
        <title>Genomic Encyclopedia of Type Strains, Phase IV (KMG-IV): sequencing the most valuable type-strain genomes for metagenomic binning, comparative biology and taxonomic classification.</title>
        <authorList>
            <person name="Goeker M."/>
        </authorList>
    </citation>
    <scope>NUCLEOTIDE SEQUENCE [LARGE SCALE GENOMIC DNA]</scope>
    <source>
        <strain evidence="9 12">DSM 12027</strain>
    </source>
</reference>
<dbReference type="PANTHER" id="PTHR37823:SF1">
    <property type="entry name" value="CYTOCHROME C-553-LIKE"/>
    <property type="match status" value="1"/>
</dbReference>
<evidence type="ECO:0000256" key="1">
    <source>
        <dbReference type="ARBA" id="ARBA00022448"/>
    </source>
</evidence>
<dbReference type="Gene3D" id="1.10.760.10">
    <property type="entry name" value="Cytochrome c-like domain"/>
    <property type="match status" value="1"/>
</dbReference>
<dbReference type="PANTHER" id="PTHR37823">
    <property type="entry name" value="CYTOCHROME C-553-LIKE"/>
    <property type="match status" value="1"/>
</dbReference>
<evidence type="ECO:0000313" key="12">
    <source>
        <dbReference type="Proteomes" id="UP000629870"/>
    </source>
</evidence>
<evidence type="ECO:0000256" key="2">
    <source>
        <dbReference type="ARBA" id="ARBA00022617"/>
    </source>
</evidence>
<evidence type="ECO:0000256" key="4">
    <source>
        <dbReference type="ARBA" id="ARBA00022982"/>
    </source>
</evidence>
<keyword evidence="4" id="KW-0249">Electron transport</keyword>
<evidence type="ECO:0000313" key="9">
    <source>
        <dbReference type="EMBL" id="MBB6018132.1"/>
    </source>
</evidence>
<dbReference type="InterPro" id="IPR051811">
    <property type="entry name" value="Cytochrome_c550/c551-like"/>
</dbReference>
<dbReference type="GO" id="GO:0046872">
    <property type="term" value="F:metal ion binding"/>
    <property type="evidence" value="ECO:0007669"/>
    <property type="project" value="UniProtKB-KW"/>
</dbReference>
<proteinExistence type="predicted"/>
<dbReference type="Proteomes" id="UP000629870">
    <property type="component" value="Unassembled WGS sequence"/>
</dbReference>
<dbReference type="OrthoDB" id="68492at2"/>
<dbReference type="SUPFAM" id="SSF46626">
    <property type="entry name" value="Cytochrome c"/>
    <property type="match status" value="1"/>
</dbReference>
<name>A0A5C4XZ17_9DEIO</name>
<dbReference type="GO" id="GO:0020037">
    <property type="term" value="F:heme binding"/>
    <property type="evidence" value="ECO:0007669"/>
    <property type="project" value="InterPro"/>
</dbReference>
<dbReference type="Proteomes" id="UP000313988">
    <property type="component" value="Unassembled WGS sequence"/>
</dbReference>
<keyword evidence="7" id="KW-0472">Membrane</keyword>
<dbReference type="GO" id="GO:0009055">
    <property type="term" value="F:electron transfer activity"/>
    <property type="evidence" value="ECO:0007669"/>
    <property type="project" value="InterPro"/>
</dbReference>
<dbReference type="AlphaFoldDB" id="A0A5C4XZ17"/>
<feature type="transmembrane region" description="Helical" evidence="7">
    <location>
        <begin position="17"/>
        <end position="35"/>
    </location>
</feature>
<dbReference type="EMBL" id="VDMO01000023">
    <property type="protein sequence ID" value="TNM68264.1"/>
    <property type="molecule type" value="Genomic_DNA"/>
</dbReference>
<keyword evidence="7" id="KW-1133">Transmembrane helix</keyword>
<feature type="domain" description="Cytochrome c" evidence="8">
    <location>
        <begin position="56"/>
        <end position="144"/>
    </location>
</feature>
<dbReference type="InterPro" id="IPR009056">
    <property type="entry name" value="Cyt_c-like_dom"/>
</dbReference>
<keyword evidence="1" id="KW-0813">Transport</keyword>
<keyword evidence="12" id="KW-1185">Reference proteome</keyword>
<sequence>MSEISNSNERGFSGREIAAAVIFVVLAAVIAYTSYYTGIGMSGGAGAGDMTAAVAQAPVNGESLYASNCAGCHGAGAVGGIGPALLETAAWSPAEFGQAVLHGQAPGGRTLAPVMPRFAESGFGGETATDEQVEAIHSYVKSLQ</sequence>
<keyword evidence="7" id="KW-0812">Transmembrane</keyword>
<evidence type="ECO:0000256" key="6">
    <source>
        <dbReference type="PROSITE-ProRule" id="PRU00433"/>
    </source>
</evidence>
<dbReference type="Pfam" id="PF13442">
    <property type="entry name" value="Cytochrome_CBB3"/>
    <property type="match status" value="1"/>
</dbReference>
<dbReference type="InterPro" id="IPR036909">
    <property type="entry name" value="Cyt_c-like_dom_sf"/>
</dbReference>
<keyword evidence="5 6" id="KW-0408">Iron</keyword>
<evidence type="ECO:0000313" key="10">
    <source>
        <dbReference type="EMBL" id="TNM68264.1"/>
    </source>
</evidence>
<evidence type="ECO:0000259" key="8">
    <source>
        <dbReference type="PROSITE" id="PS51007"/>
    </source>
</evidence>
<protein>
    <submittedName>
        <fullName evidence="10">C-type cytochrome</fullName>
    </submittedName>
    <submittedName>
        <fullName evidence="9">Mono/diheme cytochrome c family protein</fullName>
    </submittedName>
</protein>
<keyword evidence="3 6" id="KW-0479">Metal-binding</keyword>
<dbReference type="EMBL" id="JACHEW010000024">
    <property type="protein sequence ID" value="MBB6018132.1"/>
    <property type="molecule type" value="Genomic_DNA"/>
</dbReference>
<organism evidence="10 11">
    <name type="scientific">Deinococcus radiopugnans ATCC 19172</name>
    <dbReference type="NCBI Taxonomy" id="585398"/>
    <lineage>
        <taxon>Bacteria</taxon>
        <taxon>Thermotogati</taxon>
        <taxon>Deinococcota</taxon>
        <taxon>Deinococci</taxon>
        <taxon>Deinococcales</taxon>
        <taxon>Deinococcaceae</taxon>
        <taxon>Deinococcus</taxon>
    </lineage>
</organism>